<dbReference type="GO" id="GO:0019905">
    <property type="term" value="F:syntaxin binding"/>
    <property type="evidence" value="ECO:0007669"/>
    <property type="project" value="TreeGrafter"/>
</dbReference>
<dbReference type="OrthoDB" id="9984275at2759"/>
<evidence type="ECO:0000256" key="1">
    <source>
        <dbReference type="ARBA" id="ARBA00004170"/>
    </source>
</evidence>
<gene>
    <name evidence="9" type="primary">SEC17</name>
    <name evidence="9" type="ORF">GGI25_002846</name>
</gene>
<comment type="similarity">
    <text evidence="2 7">Belongs to the SNAP family.</text>
</comment>
<evidence type="ECO:0000256" key="5">
    <source>
        <dbReference type="ARBA" id="ARBA00022927"/>
    </source>
</evidence>
<dbReference type="GO" id="GO:0005774">
    <property type="term" value="C:vacuolar membrane"/>
    <property type="evidence" value="ECO:0007669"/>
    <property type="project" value="TreeGrafter"/>
</dbReference>
<protein>
    <submittedName>
        <fullName evidence="9">Vesicular-fusion protein S17</fullName>
    </submittedName>
</protein>
<dbReference type="GO" id="GO:0005483">
    <property type="term" value="F:soluble NSF attachment protein activity"/>
    <property type="evidence" value="ECO:0007669"/>
    <property type="project" value="UniProtKB-ARBA"/>
</dbReference>
<dbReference type="InterPro" id="IPR000744">
    <property type="entry name" value="NSF_attach"/>
</dbReference>
<dbReference type="Pfam" id="PF14938">
    <property type="entry name" value="SNAP"/>
    <property type="match status" value="1"/>
</dbReference>
<evidence type="ECO:0000313" key="9">
    <source>
        <dbReference type="EMBL" id="KAJ2677894.1"/>
    </source>
</evidence>
<dbReference type="GO" id="GO:0035494">
    <property type="term" value="P:SNARE complex disassembly"/>
    <property type="evidence" value="ECO:0007669"/>
    <property type="project" value="TreeGrafter"/>
</dbReference>
<evidence type="ECO:0000256" key="7">
    <source>
        <dbReference type="RuleBase" id="RU367013"/>
    </source>
</evidence>
<evidence type="ECO:0000256" key="4">
    <source>
        <dbReference type="ARBA" id="ARBA00022892"/>
    </source>
</evidence>
<evidence type="ECO:0000256" key="3">
    <source>
        <dbReference type="ARBA" id="ARBA00022448"/>
    </source>
</evidence>
<comment type="subcellular location">
    <subcellularLocation>
        <location evidence="1 7">Membrane</location>
        <topology evidence="1 7">Peripheral membrane protein</topology>
    </subcellularLocation>
</comment>
<dbReference type="GO" id="GO:0006886">
    <property type="term" value="P:intracellular protein transport"/>
    <property type="evidence" value="ECO:0007669"/>
    <property type="project" value="UniProtKB-UniRule"/>
</dbReference>
<evidence type="ECO:0000256" key="8">
    <source>
        <dbReference type="SAM" id="MobiDB-lite"/>
    </source>
</evidence>
<dbReference type="EMBL" id="JANBTW010000027">
    <property type="protein sequence ID" value="KAJ2677894.1"/>
    <property type="molecule type" value="Genomic_DNA"/>
</dbReference>
<dbReference type="FunFam" id="1.25.40.10:FF:000049">
    <property type="entry name" value="Alpha-soluble NSF attachment protein-like"/>
    <property type="match status" value="1"/>
</dbReference>
<evidence type="ECO:0000256" key="6">
    <source>
        <dbReference type="ARBA" id="ARBA00023136"/>
    </source>
</evidence>
<dbReference type="Gene3D" id="1.25.40.10">
    <property type="entry name" value="Tetratricopeptide repeat domain"/>
    <property type="match status" value="1"/>
</dbReference>
<comment type="caution">
    <text evidence="9">The sequence shown here is derived from an EMBL/GenBank/DDBJ whole genome shotgun (WGS) entry which is preliminary data.</text>
</comment>
<proteinExistence type="inferred from homology"/>
<dbReference type="InterPro" id="IPR011990">
    <property type="entry name" value="TPR-like_helical_dom_sf"/>
</dbReference>
<dbReference type="AlphaFoldDB" id="A0A9W8G9W3"/>
<reference evidence="9" key="1">
    <citation type="submission" date="2022-07" db="EMBL/GenBank/DDBJ databases">
        <title>Phylogenomic reconstructions and comparative analyses of Kickxellomycotina fungi.</title>
        <authorList>
            <person name="Reynolds N.K."/>
            <person name="Stajich J.E."/>
            <person name="Barry K."/>
            <person name="Grigoriev I.V."/>
            <person name="Crous P."/>
            <person name="Smith M.E."/>
        </authorList>
    </citation>
    <scope>NUCLEOTIDE SEQUENCE</scope>
    <source>
        <strain evidence="9">NRRL 3115</strain>
    </source>
</reference>
<evidence type="ECO:0000313" key="10">
    <source>
        <dbReference type="Proteomes" id="UP001151518"/>
    </source>
</evidence>
<name>A0A9W8G9W3_9FUNG</name>
<keyword evidence="3 7" id="KW-0813">Transport</keyword>
<accession>A0A9W8G9W3</accession>
<keyword evidence="6 7" id="KW-0472">Membrane</keyword>
<keyword evidence="4 7" id="KW-0931">ER-Golgi transport</keyword>
<dbReference type="Proteomes" id="UP001151518">
    <property type="component" value="Unassembled WGS sequence"/>
</dbReference>
<dbReference type="PANTHER" id="PTHR13768:SF8">
    <property type="entry name" value="ALPHA-SOLUBLE NSF ATTACHMENT PROTEIN"/>
    <property type="match status" value="1"/>
</dbReference>
<comment type="function">
    <text evidence="7">Required for vesicular transport between the endoplasmic reticulum and the Golgi apparatus.</text>
</comment>
<dbReference type="SUPFAM" id="SSF48452">
    <property type="entry name" value="TPR-like"/>
    <property type="match status" value="1"/>
</dbReference>
<dbReference type="GO" id="GO:0031201">
    <property type="term" value="C:SNARE complex"/>
    <property type="evidence" value="ECO:0007669"/>
    <property type="project" value="TreeGrafter"/>
</dbReference>
<keyword evidence="5 7" id="KW-0653">Protein transport</keyword>
<organism evidence="9 10">
    <name type="scientific">Coemansia spiralis</name>
    <dbReference type="NCBI Taxonomy" id="417178"/>
    <lineage>
        <taxon>Eukaryota</taxon>
        <taxon>Fungi</taxon>
        <taxon>Fungi incertae sedis</taxon>
        <taxon>Zoopagomycota</taxon>
        <taxon>Kickxellomycotina</taxon>
        <taxon>Kickxellomycetes</taxon>
        <taxon>Kickxellales</taxon>
        <taxon>Kickxellaceae</taxon>
        <taxon>Coemansia</taxon>
    </lineage>
</organism>
<feature type="region of interest" description="Disordered" evidence="8">
    <location>
        <begin position="1"/>
        <end position="21"/>
    </location>
</feature>
<sequence>MSEQKAQELLQSADKKAQQKSWFSGPKYDEAGELYEQASSQFKLAKLMREAGEAMLKAAEMSLKLNDDNDAAQRYISASKSFKKTYPEQAVYSLKRAVELLTKYNRFYIAASHQKEIARIYEEELSDIENAMHAYQKAAEWYGQEDSTALANNCRLKVATIAAQLQDYARAVEIFESIAEGSVDNQLTKWSIKEYFLKAALCRLAIPDDVGAAEAVERYKDLDPGFSNTRECKFLDDIIADIKRGDIQAFTDHTALYDQISQLDNWKTSLLLSIKRHMSEAEEDLL</sequence>
<dbReference type="PRINTS" id="PR00448">
    <property type="entry name" value="NSFATTACHMNT"/>
</dbReference>
<evidence type="ECO:0000256" key="2">
    <source>
        <dbReference type="ARBA" id="ARBA00010050"/>
    </source>
</evidence>
<dbReference type="PANTHER" id="PTHR13768">
    <property type="entry name" value="SOLUBLE NSF ATTACHMENT PROTEIN SNAP"/>
    <property type="match status" value="1"/>
</dbReference>
<dbReference type="CDD" id="cd15832">
    <property type="entry name" value="SNAP"/>
    <property type="match status" value="1"/>
</dbReference>